<evidence type="ECO:0000313" key="2">
    <source>
        <dbReference type="Proteomes" id="UP000324222"/>
    </source>
</evidence>
<comment type="caution">
    <text evidence="1">The sequence shown here is derived from an EMBL/GenBank/DDBJ whole genome shotgun (WGS) entry which is preliminary data.</text>
</comment>
<organism evidence="1 2">
    <name type="scientific">Portunus trituberculatus</name>
    <name type="common">Swimming crab</name>
    <name type="synonym">Neptunus trituberculatus</name>
    <dbReference type="NCBI Taxonomy" id="210409"/>
    <lineage>
        <taxon>Eukaryota</taxon>
        <taxon>Metazoa</taxon>
        <taxon>Ecdysozoa</taxon>
        <taxon>Arthropoda</taxon>
        <taxon>Crustacea</taxon>
        <taxon>Multicrustacea</taxon>
        <taxon>Malacostraca</taxon>
        <taxon>Eumalacostraca</taxon>
        <taxon>Eucarida</taxon>
        <taxon>Decapoda</taxon>
        <taxon>Pleocyemata</taxon>
        <taxon>Brachyura</taxon>
        <taxon>Eubrachyura</taxon>
        <taxon>Portunoidea</taxon>
        <taxon>Portunidae</taxon>
        <taxon>Portuninae</taxon>
        <taxon>Portunus</taxon>
    </lineage>
</organism>
<gene>
    <name evidence="1" type="ORF">E2C01_065211</name>
</gene>
<keyword evidence="2" id="KW-1185">Reference proteome</keyword>
<name>A0A5B7HMU3_PORTR</name>
<proteinExistence type="predicted"/>
<protein>
    <submittedName>
        <fullName evidence="1">Uncharacterized protein</fullName>
    </submittedName>
</protein>
<dbReference type="EMBL" id="VSRR010032007">
    <property type="protein sequence ID" value="MPC70945.1"/>
    <property type="molecule type" value="Genomic_DNA"/>
</dbReference>
<sequence>MRHSKRRGRKKDNGVAAAVAVTGVTGRAGWSAKDEVTPASLRAGLEGMCSLLVYKAPTLNKLTFIKGNR</sequence>
<evidence type="ECO:0000313" key="1">
    <source>
        <dbReference type="EMBL" id="MPC70945.1"/>
    </source>
</evidence>
<accession>A0A5B7HMU3</accession>
<reference evidence="1 2" key="1">
    <citation type="submission" date="2019-05" db="EMBL/GenBank/DDBJ databases">
        <title>Another draft genome of Portunus trituberculatus and its Hox gene families provides insights of decapod evolution.</title>
        <authorList>
            <person name="Jeong J.-H."/>
            <person name="Song I."/>
            <person name="Kim S."/>
            <person name="Choi T."/>
            <person name="Kim D."/>
            <person name="Ryu S."/>
            <person name="Kim W."/>
        </authorList>
    </citation>
    <scope>NUCLEOTIDE SEQUENCE [LARGE SCALE GENOMIC DNA]</scope>
    <source>
        <tissue evidence="1">Muscle</tissue>
    </source>
</reference>
<dbReference type="AlphaFoldDB" id="A0A5B7HMU3"/>
<dbReference type="Proteomes" id="UP000324222">
    <property type="component" value="Unassembled WGS sequence"/>
</dbReference>